<organism evidence="2 3">
    <name type="scientific">Crucibulum laeve</name>
    <dbReference type="NCBI Taxonomy" id="68775"/>
    <lineage>
        <taxon>Eukaryota</taxon>
        <taxon>Fungi</taxon>
        <taxon>Dikarya</taxon>
        <taxon>Basidiomycota</taxon>
        <taxon>Agaricomycotina</taxon>
        <taxon>Agaricomycetes</taxon>
        <taxon>Agaricomycetidae</taxon>
        <taxon>Agaricales</taxon>
        <taxon>Agaricineae</taxon>
        <taxon>Nidulariaceae</taxon>
        <taxon>Crucibulum</taxon>
    </lineage>
</organism>
<keyword evidence="3" id="KW-1185">Reference proteome</keyword>
<feature type="transmembrane region" description="Helical" evidence="1">
    <location>
        <begin position="165"/>
        <end position="185"/>
    </location>
</feature>
<sequence length="314" mass="34601">MANIPAEHLRRHGPSIPFEREPWTSRSKYAGMLLETFLFGLYIVLFSGCIYLLAKHKKSQRILLVATVISFALASADLGLTLFSFFRFAVHAGQGYPSVTEPGSIMNYKFSIYVAMNAITTGLFINRCYLLWLKKRIAILPTLLILGGTLSGFLAIAKLPIEDRLLAVSFISTVASNLIVTVLSAGRMMWTARKANALFGIEGRYFHLAASILVESGALYTLTVFLYLLVRSLVLELTLTQIAGIASCLMIAEVAYSRDQHNTATTGGTRQTVIETIRSQGAVTQTQRLVIVTVGLQRTETTSTDTIYSSKVER</sequence>
<evidence type="ECO:0000313" key="2">
    <source>
        <dbReference type="EMBL" id="TFK31629.1"/>
    </source>
</evidence>
<gene>
    <name evidence="2" type="ORF">BDQ12DRAFT_729390</name>
</gene>
<protein>
    <submittedName>
        <fullName evidence="2">Uncharacterized protein</fullName>
    </submittedName>
</protein>
<dbReference type="AlphaFoldDB" id="A0A5C3LES0"/>
<keyword evidence="1" id="KW-0472">Membrane</keyword>
<accession>A0A5C3LES0</accession>
<proteinExistence type="predicted"/>
<feature type="transmembrane region" description="Helical" evidence="1">
    <location>
        <begin position="233"/>
        <end position="252"/>
    </location>
</feature>
<feature type="transmembrane region" description="Helical" evidence="1">
    <location>
        <begin position="29"/>
        <end position="53"/>
    </location>
</feature>
<feature type="transmembrane region" description="Helical" evidence="1">
    <location>
        <begin position="62"/>
        <end position="90"/>
    </location>
</feature>
<feature type="transmembrane region" description="Helical" evidence="1">
    <location>
        <begin position="110"/>
        <end position="130"/>
    </location>
</feature>
<reference evidence="2 3" key="1">
    <citation type="journal article" date="2019" name="Nat. Ecol. Evol.">
        <title>Megaphylogeny resolves global patterns of mushroom evolution.</title>
        <authorList>
            <person name="Varga T."/>
            <person name="Krizsan K."/>
            <person name="Foldi C."/>
            <person name="Dima B."/>
            <person name="Sanchez-Garcia M."/>
            <person name="Sanchez-Ramirez S."/>
            <person name="Szollosi G.J."/>
            <person name="Szarkandi J.G."/>
            <person name="Papp V."/>
            <person name="Albert L."/>
            <person name="Andreopoulos W."/>
            <person name="Angelini C."/>
            <person name="Antonin V."/>
            <person name="Barry K.W."/>
            <person name="Bougher N.L."/>
            <person name="Buchanan P."/>
            <person name="Buyck B."/>
            <person name="Bense V."/>
            <person name="Catcheside P."/>
            <person name="Chovatia M."/>
            <person name="Cooper J."/>
            <person name="Damon W."/>
            <person name="Desjardin D."/>
            <person name="Finy P."/>
            <person name="Geml J."/>
            <person name="Haridas S."/>
            <person name="Hughes K."/>
            <person name="Justo A."/>
            <person name="Karasinski D."/>
            <person name="Kautmanova I."/>
            <person name="Kiss B."/>
            <person name="Kocsube S."/>
            <person name="Kotiranta H."/>
            <person name="LaButti K.M."/>
            <person name="Lechner B.E."/>
            <person name="Liimatainen K."/>
            <person name="Lipzen A."/>
            <person name="Lukacs Z."/>
            <person name="Mihaltcheva S."/>
            <person name="Morgado L.N."/>
            <person name="Niskanen T."/>
            <person name="Noordeloos M.E."/>
            <person name="Ohm R.A."/>
            <person name="Ortiz-Santana B."/>
            <person name="Ovrebo C."/>
            <person name="Racz N."/>
            <person name="Riley R."/>
            <person name="Savchenko A."/>
            <person name="Shiryaev A."/>
            <person name="Soop K."/>
            <person name="Spirin V."/>
            <person name="Szebenyi C."/>
            <person name="Tomsovsky M."/>
            <person name="Tulloss R.E."/>
            <person name="Uehling J."/>
            <person name="Grigoriev I.V."/>
            <person name="Vagvolgyi C."/>
            <person name="Papp T."/>
            <person name="Martin F.M."/>
            <person name="Miettinen O."/>
            <person name="Hibbett D.S."/>
            <person name="Nagy L.G."/>
        </authorList>
    </citation>
    <scope>NUCLEOTIDE SEQUENCE [LARGE SCALE GENOMIC DNA]</scope>
    <source>
        <strain evidence="2 3">CBS 166.37</strain>
    </source>
</reference>
<name>A0A5C3LES0_9AGAR</name>
<keyword evidence="1" id="KW-1133">Transmembrane helix</keyword>
<dbReference type="EMBL" id="ML213725">
    <property type="protein sequence ID" value="TFK31629.1"/>
    <property type="molecule type" value="Genomic_DNA"/>
</dbReference>
<evidence type="ECO:0000313" key="3">
    <source>
        <dbReference type="Proteomes" id="UP000308652"/>
    </source>
</evidence>
<dbReference type="Proteomes" id="UP000308652">
    <property type="component" value="Unassembled WGS sequence"/>
</dbReference>
<feature type="transmembrane region" description="Helical" evidence="1">
    <location>
        <begin position="137"/>
        <end position="159"/>
    </location>
</feature>
<dbReference type="OrthoDB" id="3226582at2759"/>
<evidence type="ECO:0000256" key="1">
    <source>
        <dbReference type="SAM" id="Phobius"/>
    </source>
</evidence>
<keyword evidence="1" id="KW-0812">Transmembrane</keyword>
<feature type="transmembrane region" description="Helical" evidence="1">
    <location>
        <begin position="205"/>
        <end position="227"/>
    </location>
</feature>